<dbReference type="EMBL" id="SSTD01007152">
    <property type="protein sequence ID" value="TYK19134.1"/>
    <property type="molecule type" value="Genomic_DNA"/>
</dbReference>
<dbReference type="AlphaFoldDB" id="A0A5D3D6E0"/>
<dbReference type="Proteomes" id="UP000321947">
    <property type="component" value="Unassembled WGS sequence"/>
</dbReference>
<dbReference type="PANTHER" id="PTHR48475">
    <property type="entry name" value="RIBONUCLEASE H"/>
    <property type="match status" value="1"/>
</dbReference>
<gene>
    <name evidence="1" type="ORF">E5676_scaffold522G00560</name>
</gene>
<accession>A0A5D3D6E0</accession>
<dbReference type="InterPro" id="IPR012337">
    <property type="entry name" value="RNaseH-like_sf"/>
</dbReference>
<evidence type="ECO:0008006" key="3">
    <source>
        <dbReference type="Google" id="ProtNLM"/>
    </source>
</evidence>
<dbReference type="Gene3D" id="3.30.420.10">
    <property type="entry name" value="Ribonuclease H-like superfamily/Ribonuclease H"/>
    <property type="match status" value="1"/>
</dbReference>
<sequence>MEPWTMYFDGAARRIGAWAGIVLISSEKYMLPYSFALAELCLNNVAEYQTLIIGLQITLEIEVSFIEIYVMLKHGPRIENKRADELANLATTLMSEDITLNIPLCQRWIMPLILSECQEANVMIFHLIDEEDWRQPIIEYLEHGKLPKDPCHKIEGSSFNILKRKSQSGVCEAHQSGPKLQFQLRRMGYHWPKMVQDSMDYAKKCKAC</sequence>
<evidence type="ECO:0000313" key="1">
    <source>
        <dbReference type="EMBL" id="TYK19134.1"/>
    </source>
</evidence>
<dbReference type="PANTHER" id="PTHR48475:SF1">
    <property type="entry name" value="RNASE H TYPE-1 DOMAIN-CONTAINING PROTEIN"/>
    <property type="match status" value="1"/>
</dbReference>
<proteinExistence type="predicted"/>
<name>A0A5D3D6E0_CUCMM</name>
<evidence type="ECO:0000313" key="2">
    <source>
        <dbReference type="Proteomes" id="UP000321947"/>
    </source>
</evidence>
<organism evidence="1 2">
    <name type="scientific">Cucumis melo var. makuwa</name>
    <name type="common">Oriental melon</name>
    <dbReference type="NCBI Taxonomy" id="1194695"/>
    <lineage>
        <taxon>Eukaryota</taxon>
        <taxon>Viridiplantae</taxon>
        <taxon>Streptophyta</taxon>
        <taxon>Embryophyta</taxon>
        <taxon>Tracheophyta</taxon>
        <taxon>Spermatophyta</taxon>
        <taxon>Magnoliopsida</taxon>
        <taxon>eudicotyledons</taxon>
        <taxon>Gunneridae</taxon>
        <taxon>Pentapetalae</taxon>
        <taxon>rosids</taxon>
        <taxon>fabids</taxon>
        <taxon>Cucurbitales</taxon>
        <taxon>Cucurbitaceae</taxon>
        <taxon>Benincaseae</taxon>
        <taxon>Cucumis</taxon>
    </lineage>
</organism>
<comment type="caution">
    <text evidence="1">The sequence shown here is derived from an EMBL/GenBank/DDBJ whole genome shotgun (WGS) entry which is preliminary data.</text>
</comment>
<dbReference type="SUPFAM" id="SSF53098">
    <property type="entry name" value="Ribonuclease H-like"/>
    <property type="match status" value="1"/>
</dbReference>
<dbReference type="GO" id="GO:0003676">
    <property type="term" value="F:nucleic acid binding"/>
    <property type="evidence" value="ECO:0007669"/>
    <property type="project" value="InterPro"/>
</dbReference>
<dbReference type="InterPro" id="IPR036397">
    <property type="entry name" value="RNaseH_sf"/>
</dbReference>
<protein>
    <recommendedName>
        <fullName evidence="3">RNase H type-1 domain-containing protein</fullName>
    </recommendedName>
</protein>
<reference evidence="1 2" key="1">
    <citation type="submission" date="2019-08" db="EMBL/GenBank/DDBJ databases">
        <title>Draft genome sequences of two oriental melons (Cucumis melo L. var makuwa).</title>
        <authorList>
            <person name="Kwon S.-Y."/>
        </authorList>
    </citation>
    <scope>NUCLEOTIDE SEQUENCE [LARGE SCALE GENOMIC DNA]</scope>
    <source>
        <strain evidence="2">cv. Chang Bougi</strain>
        <tissue evidence="1">Leaf</tissue>
    </source>
</reference>